<name>A0A7W6PAC6_9HYPH</name>
<proteinExistence type="predicted"/>
<evidence type="ECO:0000313" key="2">
    <source>
        <dbReference type="EMBL" id="MBB4123202.1"/>
    </source>
</evidence>
<dbReference type="EMBL" id="JACIDZ010000010">
    <property type="protein sequence ID" value="MBB4123202.1"/>
    <property type="molecule type" value="Genomic_DNA"/>
</dbReference>
<sequence>MGDSYGPAAIDLTPRSLTPLAQDDIQPMRFGGNGRAMPSIPPDFTDQHSLMRRDYPKVETRLALAAAFISPGTLQLLA</sequence>
<protein>
    <submittedName>
        <fullName evidence="2">Uncharacterized protein</fullName>
    </submittedName>
</protein>
<dbReference type="AlphaFoldDB" id="A0A7W6PAC6"/>
<gene>
    <name evidence="2" type="ORF">GGR30_003142</name>
</gene>
<evidence type="ECO:0000313" key="3">
    <source>
        <dbReference type="Proteomes" id="UP000530571"/>
    </source>
</evidence>
<keyword evidence="3" id="KW-1185">Reference proteome</keyword>
<feature type="region of interest" description="Disordered" evidence="1">
    <location>
        <begin position="27"/>
        <end position="46"/>
    </location>
</feature>
<dbReference type="RefSeq" id="WP_183487887.1">
    <property type="nucleotide sequence ID" value="NZ_JACIDZ010000010.1"/>
</dbReference>
<dbReference type="Proteomes" id="UP000530571">
    <property type="component" value="Unassembled WGS sequence"/>
</dbReference>
<reference evidence="2 3" key="1">
    <citation type="submission" date="2020-08" db="EMBL/GenBank/DDBJ databases">
        <title>Genomic Encyclopedia of Type Strains, Phase IV (KMG-IV): sequencing the most valuable type-strain genomes for metagenomic binning, comparative biology and taxonomic classification.</title>
        <authorList>
            <person name="Goeker M."/>
        </authorList>
    </citation>
    <scope>NUCLEOTIDE SEQUENCE [LARGE SCALE GENOMIC DNA]</scope>
    <source>
        <strain evidence="2 3">DSM 28101</strain>
    </source>
</reference>
<evidence type="ECO:0000256" key="1">
    <source>
        <dbReference type="SAM" id="MobiDB-lite"/>
    </source>
</evidence>
<accession>A0A7W6PAC6</accession>
<organism evidence="2 3">
    <name type="scientific">Martelella radicis</name>
    <dbReference type="NCBI Taxonomy" id="1397476"/>
    <lineage>
        <taxon>Bacteria</taxon>
        <taxon>Pseudomonadati</taxon>
        <taxon>Pseudomonadota</taxon>
        <taxon>Alphaproteobacteria</taxon>
        <taxon>Hyphomicrobiales</taxon>
        <taxon>Aurantimonadaceae</taxon>
        <taxon>Martelella</taxon>
    </lineage>
</organism>
<comment type="caution">
    <text evidence="2">The sequence shown here is derived from an EMBL/GenBank/DDBJ whole genome shotgun (WGS) entry which is preliminary data.</text>
</comment>